<gene>
    <name evidence="1" type="ORF">TIFTF001_023803</name>
</gene>
<accession>A0AA88AXA6</accession>
<evidence type="ECO:0000313" key="1">
    <source>
        <dbReference type="EMBL" id="GMN54676.1"/>
    </source>
</evidence>
<protein>
    <submittedName>
        <fullName evidence="1">Uncharacterized protein</fullName>
    </submittedName>
</protein>
<comment type="caution">
    <text evidence="1">The sequence shown here is derived from an EMBL/GenBank/DDBJ whole genome shotgun (WGS) entry which is preliminary data.</text>
</comment>
<proteinExistence type="predicted"/>
<name>A0AA88AXA6_FICCA</name>
<dbReference type="EMBL" id="BTGU01000052">
    <property type="protein sequence ID" value="GMN54676.1"/>
    <property type="molecule type" value="Genomic_DNA"/>
</dbReference>
<dbReference type="Proteomes" id="UP001187192">
    <property type="component" value="Unassembled WGS sequence"/>
</dbReference>
<organism evidence="1 2">
    <name type="scientific">Ficus carica</name>
    <name type="common">Common fig</name>
    <dbReference type="NCBI Taxonomy" id="3494"/>
    <lineage>
        <taxon>Eukaryota</taxon>
        <taxon>Viridiplantae</taxon>
        <taxon>Streptophyta</taxon>
        <taxon>Embryophyta</taxon>
        <taxon>Tracheophyta</taxon>
        <taxon>Spermatophyta</taxon>
        <taxon>Magnoliopsida</taxon>
        <taxon>eudicotyledons</taxon>
        <taxon>Gunneridae</taxon>
        <taxon>Pentapetalae</taxon>
        <taxon>rosids</taxon>
        <taxon>fabids</taxon>
        <taxon>Rosales</taxon>
        <taxon>Moraceae</taxon>
        <taxon>Ficeae</taxon>
        <taxon>Ficus</taxon>
    </lineage>
</organism>
<reference evidence="1" key="1">
    <citation type="submission" date="2023-07" db="EMBL/GenBank/DDBJ databases">
        <title>draft genome sequence of fig (Ficus carica).</title>
        <authorList>
            <person name="Takahashi T."/>
            <person name="Nishimura K."/>
        </authorList>
    </citation>
    <scope>NUCLEOTIDE SEQUENCE</scope>
</reference>
<keyword evidence="2" id="KW-1185">Reference proteome</keyword>
<sequence>MGMGKCGCIGPLIKMLDDKATGEKEPVTKALSSSSLTVMLSAMNIKIFRRDRKGIVPSVQVLGVEDVFPVGKMAL</sequence>
<evidence type="ECO:0000313" key="2">
    <source>
        <dbReference type="Proteomes" id="UP001187192"/>
    </source>
</evidence>
<dbReference type="AlphaFoldDB" id="A0AA88AXA6"/>